<dbReference type="InterPro" id="IPR011083">
    <property type="entry name" value="Phage_tail_collar_dom"/>
</dbReference>
<dbReference type="VEuPathDB" id="CryptoDB:Cvel_18565"/>
<proteinExistence type="predicted"/>
<feature type="coiled-coil region" evidence="1">
    <location>
        <begin position="427"/>
        <end position="474"/>
    </location>
</feature>
<evidence type="ECO:0000313" key="5">
    <source>
        <dbReference type="EMBL" id="CEM17700.1"/>
    </source>
</evidence>
<feature type="coiled-coil region" evidence="1">
    <location>
        <begin position="81"/>
        <end position="156"/>
    </location>
</feature>
<dbReference type="SUPFAM" id="SSF88874">
    <property type="entry name" value="Receptor-binding domain of short tail fibre protein gp12"/>
    <property type="match status" value="1"/>
</dbReference>
<keyword evidence="1" id="KW-0175">Coiled coil</keyword>
<dbReference type="EMBL" id="CDMZ01000603">
    <property type="protein sequence ID" value="CEM17700.1"/>
    <property type="molecule type" value="Genomic_DNA"/>
</dbReference>
<keyword evidence="3" id="KW-0732">Signal</keyword>
<evidence type="ECO:0000256" key="3">
    <source>
        <dbReference type="SAM" id="SignalP"/>
    </source>
</evidence>
<organism evidence="5">
    <name type="scientific">Chromera velia CCMP2878</name>
    <dbReference type="NCBI Taxonomy" id="1169474"/>
    <lineage>
        <taxon>Eukaryota</taxon>
        <taxon>Sar</taxon>
        <taxon>Alveolata</taxon>
        <taxon>Colpodellida</taxon>
        <taxon>Chromeraceae</taxon>
        <taxon>Chromera</taxon>
    </lineage>
</organism>
<dbReference type="CDD" id="cd22641">
    <property type="entry name" value="C24-like"/>
    <property type="match status" value="1"/>
</dbReference>
<gene>
    <name evidence="5" type="ORF">Cvel_18565</name>
</gene>
<feature type="domain" description="Phage tail collar" evidence="4">
    <location>
        <begin position="482"/>
        <end position="538"/>
    </location>
</feature>
<feature type="region of interest" description="Disordered" evidence="2">
    <location>
        <begin position="586"/>
        <end position="608"/>
    </location>
</feature>
<feature type="signal peptide" evidence="3">
    <location>
        <begin position="1"/>
        <end position="19"/>
    </location>
</feature>
<evidence type="ECO:0000256" key="2">
    <source>
        <dbReference type="SAM" id="MobiDB-lite"/>
    </source>
</evidence>
<feature type="chain" id="PRO_5005189204" description="Phage tail collar domain-containing protein" evidence="3">
    <location>
        <begin position="20"/>
        <end position="625"/>
    </location>
</feature>
<sequence>MKLVSLLLAPLSLVSVAHAGCGLDIFGVCGGAKDVAGALDRLPDNIRQAAQKILDHLFEVDFPPAVDKVTAAAKEVEDRALEDYKEAINATRLQLQELAEFAVQRAEELMKDAQRSVEEVVMLVEKETTKNMQKIIADVDKRVNALLDRLEKIGQELFCAVTGYVDTFEKMFASYFESVDCECVQEMLKDNPGLKQDCKCSNCFHIGGWYPSCRCNPWSLHFGPGWYNRGKYQYLRCHIEKPIDWERWTVDQIVNQLSIVQEASLSFRCLEDLQPGSTVNKKYFSEEFVHYAEQMLVWGDNRASSDDVSSPLIIEAPSPSVSNSSLSLSSSTAYIAASLKALRSPAPSPSLPAPANEETNESALTVSFTVDTETVDTPPAFLPVKEETNTGAKKSKHAQKQKQAREGEDPSTDCKGLTVAECASKVMKALQSQKAELDAAMASFTEREKALATREEMQKAVEAVNATAIEAKEAASKTVSTGTIVAMASSEVPEGFLFCDGSTISRLDYVSLFKVVGETFGAGDGSSTFNLPDLRGRTLIGHGQGVGLTERVVGSTGGNETHKLSESEMPSHSHSVTIFQGQYPQSGKSTNCWSGTRTAESAKAGGDKPHNNMQPFAVVKYYIKA</sequence>
<protein>
    <recommendedName>
        <fullName evidence="4">Phage tail collar domain-containing protein</fullName>
    </recommendedName>
</protein>
<dbReference type="AlphaFoldDB" id="A0A0G4FSR3"/>
<feature type="compositionally biased region" description="Basic residues" evidence="2">
    <location>
        <begin position="393"/>
        <end position="402"/>
    </location>
</feature>
<accession>A0A0G4FSR3</accession>
<evidence type="ECO:0000259" key="4">
    <source>
        <dbReference type="Pfam" id="PF07484"/>
    </source>
</evidence>
<dbReference type="Gene3D" id="3.90.1340.10">
    <property type="entry name" value="Phage tail collar domain"/>
    <property type="match status" value="1"/>
</dbReference>
<feature type="region of interest" description="Disordered" evidence="2">
    <location>
        <begin position="376"/>
        <end position="413"/>
    </location>
</feature>
<dbReference type="Pfam" id="PF07484">
    <property type="entry name" value="Collar"/>
    <property type="match status" value="1"/>
</dbReference>
<reference evidence="5" key="1">
    <citation type="submission" date="2014-11" db="EMBL/GenBank/DDBJ databases">
        <authorList>
            <person name="Otto D Thomas"/>
            <person name="Naeem Raeece"/>
        </authorList>
    </citation>
    <scope>NUCLEOTIDE SEQUENCE</scope>
</reference>
<name>A0A0G4FSR3_9ALVE</name>
<evidence type="ECO:0000256" key="1">
    <source>
        <dbReference type="SAM" id="Coils"/>
    </source>
</evidence>
<feature type="compositionally biased region" description="Polar residues" evidence="2">
    <location>
        <begin position="586"/>
        <end position="599"/>
    </location>
</feature>
<dbReference type="InterPro" id="IPR037053">
    <property type="entry name" value="Phage_tail_collar_dom_sf"/>
</dbReference>